<proteinExistence type="predicted"/>
<dbReference type="RefSeq" id="WP_170856872.1">
    <property type="nucleotide sequence ID" value="NZ_FNOT01000013.1"/>
</dbReference>
<feature type="region of interest" description="Disordered" evidence="2">
    <location>
        <begin position="1"/>
        <end position="22"/>
    </location>
</feature>
<dbReference type="AlphaFoldDB" id="A0A1H3NGS8"/>
<dbReference type="SUPFAM" id="SSF47226">
    <property type="entry name" value="Histidine-containing phosphotransfer domain, HPT domain"/>
    <property type="match status" value="1"/>
</dbReference>
<reference evidence="5" key="1">
    <citation type="submission" date="2016-10" db="EMBL/GenBank/DDBJ databases">
        <authorList>
            <person name="Varghese N."/>
            <person name="Submissions S."/>
        </authorList>
    </citation>
    <scope>NUCLEOTIDE SEQUENCE [LARGE SCALE GENOMIC DNA]</scope>
    <source>
        <strain evidence="5">DSM 45422</strain>
    </source>
</reference>
<dbReference type="Gene3D" id="3.40.50.2300">
    <property type="match status" value="1"/>
</dbReference>
<sequence length="238" mass="24179">MTPHPTAQRSAPGPGDRREEPAPCRTALVVGADPTGRAPVAGLLQLTGWDVREAAGTREALGLARRVELDLVVVDLDGPAGEAPVLLHRLRLIGCRAHLLAVTADAGARDRAAALEAGALACLTGPVDARLLVGLLARRAPGPRGPAAADVPDADAELLDRLQQVYAAALPGRLTAIADGARTGDAAALARASATLAGTSAQLGHPEVAAVCRAIAQDARRGVLAHELVVELRTVAGA</sequence>
<organism evidence="4 5">
    <name type="scientific">Geodermatophilus africanus</name>
    <dbReference type="NCBI Taxonomy" id="1137993"/>
    <lineage>
        <taxon>Bacteria</taxon>
        <taxon>Bacillati</taxon>
        <taxon>Actinomycetota</taxon>
        <taxon>Actinomycetes</taxon>
        <taxon>Geodermatophilales</taxon>
        <taxon>Geodermatophilaceae</taxon>
        <taxon>Geodermatophilus</taxon>
    </lineage>
</organism>
<name>A0A1H3NGS8_9ACTN</name>
<dbReference type="PROSITE" id="PS50110">
    <property type="entry name" value="RESPONSE_REGULATORY"/>
    <property type="match status" value="1"/>
</dbReference>
<feature type="modified residue" description="4-aspartylphosphate" evidence="1">
    <location>
        <position position="75"/>
    </location>
</feature>
<dbReference type="Pfam" id="PF00072">
    <property type="entry name" value="Response_reg"/>
    <property type="match status" value="1"/>
</dbReference>
<evidence type="ECO:0000313" key="5">
    <source>
        <dbReference type="Proteomes" id="UP000198921"/>
    </source>
</evidence>
<evidence type="ECO:0000256" key="1">
    <source>
        <dbReference type="PROSITE-ProRule" id="PRU00169"/>
    </source>
</evidence>
<evidence type="ECO:0000313" key="4">
    <source>
        <dbReference type="EMBL" id="SDY87409.1"/>
    </source>
</evidence>
<evidence type="ECO:0000259" key="3">
    <source>
        <dbReference type="PROSITE" id="PS50110"/>
    </source>
</evidence>
<dbReference type="SUPFAM" id="SSF52172">
    <property type="entry name" value="CheY-like"/>
    <property type="match status" value="1"/>
</dbReference>
<dbReference type="Proteomes" id="UP000198921">
    <property type="component" value="Unassembled WGS sequence"/>
</dbReference>
<evidence type="ECO:0000256" key="2">
    <source>
        <dbReference type="SAM" id="MobiDB-lite"/>
    </source>
</evidence>
<dbReference type="InterPro" id="IPR001789">
    <property type="entry name" value="Sig_transdc_resp-reg_receiver"/>
</dbReference>
<keyword evidence="5" id="KW-1185">Reference proteome</keyword>
<dbReference type="GO" id="GO:0000160">
    <property type="term" value="P:phosphorelay signal transduction system"/>
    <property type="evidence" value="ECO:0007669"/>
    <property type="project" value="InterPro"/>
</dbReference>
<keyword evidence="1" id="KW-0597">Phosphoprotein</keyword>
<gene>
    <name evidence="4" type="ORF">SAMN05660209_03923</name>
</gene>
<dbReference type="InterPro" id="IPR036641">
    <property type="entry name" value="HPT_dom_sf"/>
</dbReference>
<dbReference type="SMART" id="SM00448">
    <property type="entry name" value="REC"/>
    <property type="match status" value="1"/>
</dbReference>
<dbReference type="EMBL" id="FNOT01000013">
    <property type="protein sequence ID" value="SDY87409.1"/>
    <property type="molecule type" value="Genomic_DNA"/>
</dbReference>
<protein>
    <submittedName>
        <fullName evidence="4">Hpt domain-containing protein</fullName>
    </submittedName>
</protein>
<dbReference type="InterPro" id="IPR011006">
    <property type="entry name" value="CheY-like_superfamily"/>
</dbReference>
<feature type="domain" description="Response regulatory" evidence="3">
    <location>
        <begin position="26"/>
        <end position="140"/>
    </location>
</feature>
<accession>A0A1H3NGS8</accession>
<dbReference type="STRING" id="1137993.SAMN05660209_03923"/>
<dbReference type="Gene3D" id="1.20.120.160">
    <property type="entry name" value="HPT domain"/>
    <property type="match status" value="1"/>
</dbReference>